<name>A0A645HH84_9ZZZZ</name>
<dbReference type="AlphaFoldDB" id="A0A645HH84"/>
<organism evidence="1">
    <name type="scientific">bioreactor metagenome</name>
    <dbReference type="NCBI Taxonomy" id="1076179"/>
    <lineage>
        <taxon>unclassified sequences</taxon>
        <taxon>metagenomes</taxon>
        <taxon>ecological metagenomes</taxon>
    </lineage>
</organism>
<accession>A0A645HH84</accession>
<comment type="caution">
    <text evidence="1">The sequence shown here is derived from an EMBL/GenBank/DDBJ whole genome shotgun (WGS) entry which is preliminary data.</text>
</comment>
<protein>
    <submittedName>
        <fullName evidence="1">Uncharacterized protein</fullName>
    </submittedName>
</protein>
<sequence length="101" mass="11341">MREIDGSEEVYFHLCSSAFHWCCFNRAVQTVTGVVDENIHAPVFGDAVNAGVNALAVFAVEVQRDAAEMLKRFEQRRCSCRAVDGIAVFEQPFRQIVTDPF</sequence>
<evidence type="ECO:0000313" key="1">
    <source>
        <dbReference type="EMBL" id="MPN38100.1"/>
    </source>
</evidence>
<reference evidence="1" key="1">
    <citation type="submission" date="2019-08" db="EMBL/GenBank/DDBJ databases">
        <authorList>
            <person name="Kucharzyk K."/>
            <person name="Murdoch R.W."/>
            <person name="Higgins S."/>
            <person name="Loffler F."/>
        </authorList>
    </citation>
    <scope>NUCLEOTIDE SEQUENCE</scope>
</reference>
<proteinExistence type="predicted"/>
<gene>
    <name evidence="1" type="ORF">SDC9_185624</name>
</gene>
<dbReference type="EMBL" id="VSSQ01093127">
    <property type="protein sequence ID" value="MPN38100.1"/>
    <property type="molecule type" value="Genomic_DNA"/>
</dbReference>